<dbReference type="EMBL" id="CP015772">
    <property type="protein sequence ID" value="ANH82503.1"/>
    <property type="molecule type" value="Genomic_DNA"/>
</dbReference>
<evidence type="ECO:0000259" key="1">
    <source>
        <dbReference type="SMART" id="SM00953"/>
    </source>
</evidence>
<dbReference type="KEGG" id="nia:A8C56_17360"/>
<dbReference type="OrthoDB" id="9789501at2"/>
<dbReference type="AlphaFoldDB" id="A0A1A9I4M3"/>
<protein>
    <recommendedName>
        <fullName evidence="1">RES domain-containing protein</fullName>
    </recommendedName>
</protein>
<feature type="domain" description="RES" evidence="1">
    <location>
        <begin position="14"/>
        <end position="138"/>
    </location>
</feature>
<dbReference type="RefSeq" id="WP_067758833.1">
    <property type="nucleotide sequence ID" value="NZ_CP015772.1"/>
</dbReference>
<accession>A0A1A9I4M3</accession>
<dbReference type="InterPro" id="IPR014914">
    <property type="entry name" value="RES_dom"/>
</dbReference>
<dbReference type="STRING" id="1176587.A8C56_17360"/>
<dbReference type="Proteomes" id="UP000077667">
    <property type="component" value="Chromosome"/>
</dbReference>
<sequence>MKVYRISKCNYIDDLSGTGAALYPGRWHNKGTYILYTAMSPSLALLESLAHITTVIKLDLCMVCLEVPENSIQELAAERLPKGWAANPPPDPLKIIGDRFVKEEAFLALKVPSVVMPEEHNYLLNPAHPEFERVRVLYTRRIPVDERLVRKS</sequence>
<evidence type="ECO:0000313" key="2">
    <source>
        <dbReference type="EMBL" id="ANH82503.1"/>
    </source>
</evidence>
<evidence type="ECO:0000313" key="3">
    <source>
        <dbReference type="Proteomes" id="UP000077667"/>
    </source>
</evidence>
<dbReference type="Pfam" id="PF08808">
    <property type="entry name" value="RES"/>
    <property type="match status" value="1"/>
</dbReference>
<name>A0A1A9I4M3_9BACT</name>
<gene>
    <name evidence="2" type="ORF">A8C56_17360</name>
</gene>
<proteinExistence type="predicted"/>
<reference evidence="2 3" key="1">
    <citation type="submission" date="2016-05" db="EMBL/GenBank/DDBJ databases">
        <title>Niabella ginsenosidivorans BS26 whole genome sequencing.</title>
        <authorList>
            <person name="Im W.T."/>
            <person name="Siddiqi M.Z."/>
        </authorList>
    </citation>
    <scope>NUCLEOTIDE SEQUENCE [LARGE SCALE GENOMIC DNA]</scope>
    <source>
        <strain evidence="2 3">BS26</strain>
    </source>
</reference>
<dbReference type="SMART" id="SM00953">
    <property type="entry name" value="RES"/>
    <property type="match status" value="1"/>
</dbReference>
<organism evidence="2 3">
    <name type="scientific">Niabella ginsenosidivorans</name>
    <dbReference type="NCBI Taxonomy" id="1176587"/>
    <lineage>
        <taxon>Bacteria</taxon>
        <taxon>Pseudomonadati</taxon>
        <taxon>Bacteroidota</taxon>
        <taxon>Chitinophagia</taxon>
        <taxon>Chitinophagales</taxon>
        <taxon>Chitinophagaceae</taxon>
        <taxon>Niabella</taxon>
    </lineage>
</organism>
<keyword evidence="3" id="KW-1185">Reference proteome</keyword>